<proteinExistence type="predicted"/>
<dbReference type="EMBL" id="MDTU01000001">
    <property type="protein sequence ID" value="ODN43673.1"/>
    <property type="molecule type" value="Genomic_DNA"/>
</dbReference>
<comment type="caution">
    <text evidence="1">The sequence shown here is derived from an EMBL/GenBank/DDBJ whole genome shotgun (WGS) entry which is preliminary data.</text>
</comment>
<evidence type="ECO:0000313" key="1">
    <source>
        <dbReference type="EMBL" id="ODN43673.1"/>
    </source>
</evidence>
<sequence length="284" mass="31995">MKYSQIFKKAFENYTKMAIRPGYTAGRFASIRHGKKMYPHIKNLQDKLSNPQSNPKQLLDDYFKSDDTKLNNHSFAMYLIDALEAHDPKENWGKYYPQGKKVVFYSGKLYLGTMQSPEDAFTNGMSANSTPTLEPYISGTSKGTGLSTSKSKQVAESDSQEIIPMIGMPLEEPMVKNGYTYKINYRGSGGVDIVGTHKARSNSRVLSTACKFKQEVNIIGKVEARDIVGCWDHKGEWMANPNYQPNFAIKQPETFSARRALIFIDAVGKDKDLPKSKEIEMQSL</sequence>
<dbReference type="RefSeq" id="WP_069313470.1">
    <property type="nucleotide sequence ID" value="NZ_MDTU01000001.1"/>
</dbReference>
<reference evidence="1 2" key="1">
    <citation type="submission" date="2016-08" db="EMBL/GenBank/DDBJ databases">
        <title>Draft genome sequence of Candidatus Piscirickettsia litoralis, from seawater.</title>
        <authorList>
            <person name="Wan X."/>
            <person name="Lee A.J."/>
            <person name="Hou S."/>
            <person name="Donachie S.P."/>
        </authorList>
    </citation>
    <scope>NUCLEOTIDE SEQUENCE [LARGE SCALE GENOMIC DNA]</scope>
    <source>
        <strain evidence="1 2">Y2</strain>
    </source>
</reference>
<organism evidence="1 2">
    <name type="scientific">Piscirickettsia litoralis</name>
    <dbReference type="NCBI Taxonomy" id="1891921"/>
    <lineage>
        <taxon>Bacteria</taxon>
        <taxon>Pseudomonadati</taxon>
        <taxon>Pseudomonadota</taxon>
        <taxon>Gammaproteobacteria</taxon>
        <taxon>Thiotrichales</taxon>
        <taxon>Piscirickettsiaceae</taxon>
        <taxon>Piscirickettsia</taxon>
    </lineage>
</organism>
<keyword evidence="2" id="KW-1185">Reference proteome</keyword>
<dbReference type="Gene3D" id="3.90.210.10">
    <property type="entry name" value="Heat-Labile Enterotoxin, subunit A"/>
    <property type="match status" value="1"/>
</dbReference>
<protein>
    <submittedName>
        <fullName evidence="1">Uncharacterized protein</fullName>
    </submittedName>
</protein>
<evidence type="ECO:0000313" key="2">
    <source>
        <dbReference type="Proteomes" id="UP000094329"/>
    </source>
</evidence>
<accession>A0ABX3A7R4</accession>
<dbReference type="Proteomes" id="UP000094329">
    <property type="component" value="Unassembled WGS sequence"/>
</dbReference>
<name>A0ABX3A7R4_9GAMM</name>
<gene>
    <name evidence="1" type="ORF">BGC07_13135</name>
</gene>